<protein>
    <submittedName>
        <fullName evidence="1">Uncharacterized protein</fullName>
    </submittedName>
</protein>
<organism evidence="1 2">
    <name type="scientific">Symbiodinium necroappetens</name>
    <dbReference type="NCBI Taxonomy" id="1628268"/>
    <lineage>
        <taxon>Eukaryota</taxon>
        <taxon>Sar</taxon>
        <taxon>Alveolata</taxon>
        <taxon>Dinophyceae</taxon>
        <taxon>Suessiales</taxon>
        <taxon>Symbiodiniaceae</taxon>
        <taxon>Symbiodinium</taxon>
    </lineage>
</organism>
<proteinExistence type="predicted"/>
<reference evidence="1" key="1">
    <citation type="submission" date="2021-02" db="EMBL/GenBank/DDBJ databases">
        <authorList>
            <person name="Dougan E. K."/>
            <person name="Rhodes N."/>
            <person name="Thang M."/>
            <person name="Chan C."/>
        </authorList>
    </citation>
    <scope>NUCLEOTIDE SEQUENCE</scope>
</reference>
<dbReference type="Proteomes" id="UP000601435">
    <property type="component" value="Unassembled WGS sequence"/>
</dbReference>
<dbReference type="EMBL" id="CAJNJA010014902">
    <property type="protein sequence ID" value="CAE7352514.1"/>
    <property type="molecule type" value="Genomic_DNA"/>
</dbReference>
<evidence type="ECO:0000313" key="1">
    <source>
        <dbReference type="EMBL" id="CAE7352514.1"/>
    </source>
</evidence>
<keyword evidence="2" id="KW-1185">Reference proteome</keyword>
<gene>
    <name evidence="1" type="ORF">SNEC2469_LOCUS9164</name>
</gene>
<sequence>MVADGQFILTIGNHFSGLRKKDGCLEVNHGHRSHEWQSACRWQTGVATGFSEDLGQWLIDPAACSGLFCIEERAHLDKPKTRMPPKTPGQTLPVEAWTASQSISSRHAGILPAEAVEANWHGAGISLLAGAIASSRIIAVDWPIRESCRTVCGSTIRKWKSRQPAVSPVHFQLSGTDSAQRLVISVGSSDPAGDCCWCEINAPFDDTVVIELGHNRLGRPNDVCVAVFPALRPERLAQVQWWNKRLQVFLDGHRIGMLPLQDCDVQQWAEDQQLLLAYTETGTGRAWRAFLVSWKIVSVDHLDQELVYAASESHITSSHDMDQIFLRRLELSIQDHGVSTFFAIDRNAMRIPGSFGLVDVELDAVLPPLREHRYPRSIVLEPPSCFDTTQLGGMNVLDVLSRVNPHPRDRNLQFQDTDHIYTWEGRRVSVSATSLIHGRTHQFNPADALRATRNGSCSYLASAVSMTDAEILDKWERSYADYRRKALASKDAAYGRMMHFPLNNVPDSVLWHYRVQVNIYANVTELRIVCLHPDNVPQPLIVDVPMMQAVPRTAPNNVYVYLPHRMLDPVADEAKERVPRFWKTTYWGNADAFEVFMASFTLAFRGENVDRAFWGIGAGGVGQSLQTAHLEAMLGEYHTCLDMNIYFVDEEMRKQAANIVGKIVVTGQESVQGSRRPMREDIYKKHISADKVPERLPYAIHTALVELRGWNRFELNTAPRFAGVTEETLTSMFRRTAVCKYKSVFVGEVRIAGKQELAATRRIFPRDPTLKDFLRDRPACLVTLRCLWNYARSRTAFQCRDVLEKYVVRGGDGVLTLATVRRSCGLTPDETATADPVQEILEALMSKEPSGETGRGNQDVSQAQAMIAAHRDEEKQAVQQIRQWLCEERKDWFTLNQLRTAKSKFVFNFNKQEVQNVIENMGKRGKLISATITLPKVGQTTIFLPTYSCEKALGDVVPLKHDQKPRLHGRIQCRARALVWHRPLPEA</sequence>
<name>A0A812PAK0_9DINO</name>
<evidence type="ECO:0000313" key="2">
    <source>
        <dbReference type="Proteomes" id="UP000601435"/>
    </source>
</evidence>
<comment type="caution">
    <text evidence="1">The sequence shown here is derived from an EMBL/GenBank/DDBJ whole genome shotgun (WGS) entry which is preliminary data.</text>
</comment>
<dbReference type="AlphaFoldDB" id="A0A812PAK0"/>
<accession>A0A812PAK0</accession>